<dbReference type="InterPro" id="IPR025692">
    <property type="entry name" value="MscS_IM_dom1"/>
</dbReference>
<dbReference type="InterPro" id="IPR049142">
    <property type="entry name" value="MS_channel_1st"/>
</dbReference>
<evidence type="ECO:0000313" key="16">
    <source>
        <dbReference type="Proteomes" id="UP000192536"/>
    </source>
</evidence>
<sequence length="1130" mass="127300">MFSLSADFRYRHADFLRLASSGLISFLLIALVFCAAMLAAPRALAAGTADIPLRGEVQNQLDALSRQKTLTPVEKLTQQDLYRTMELLDALDRVKQQQNQLRQQLDDAPEKLRIATDGLAKLQNQSNPAADKTALLAMSLHQLESTLGDTLNDLQSSQNDLSTYNTQLISLQTQPERAQSAMYSYSQSLEQVRNELNGMAPNQQDLRPTQQAMLVTEQALLNAEVDFQRNSLEANTTLQDLYQKQRDYTNAHISQLEAYTQTLQEVVNGKRLTLSERTAKEAQTPESTTDLQKDPLVSQELDINRHLSQRLIASTEDGNKLLQQNITIKNWLERSSQSEHDLSEEISVLKGSLLLSRILYQQQQNAQPTANLMTDTQTQIADLRLEQFNINEQRDALFQGDDYIQNLVKGSKEKINDDISDALEQIVDVRRDLLDQLNKQLGNELALAINLQINQQQLLSVNQTLNDTLTQQIFWVSSNKPIDWQFIKSLPEDVKNQINSLSFKLPVDELKQGALRSLPVTVPMLIAVVILLWRQKAIKARIDKLSSDVGQLKRDSQLHTPQALLLLVLRVMPGMLLTLGVGYWLSVCDIEFNNFLWTLAQRIAVFQLVMGFCYRLLGPRGVSERHFNMEAATCAHYRRSILRLSLTMLPLIFWTVRGEKIPLGLVDDTIGQVIILLTLATLTVLLFPMFRDGWREKNAHSVHLVIVTAIALAPVFLMGLMFTGYFYTTLRLASRWLESLYLLIIWNITGRIALRGLSVAARRLAYRRALARRQNTNVKEGAEGETIEETVLGLDQINQQTLRLITMALFIVFAAVLYWVWSDLLTVISYLDSISLWHYSGNIGGKVVQQTVTLGNFLLAFIEIIIAYVLTRNLPGLLEVLVLSRLHLRQGTSYAITTILTYTITVIGAAVALSALGVSWDKLQWLVAALSVGLGFGLQEIFANFVSGLIILFERPIRIGDTVTIGTYSGTVSKIRIRATTITDFDRKEVIIPNKAFVTERLINWSLSDTVTRVVIKVGVAYGSDLDKVKEILLQAAHENAKVMSDPSPSVYFLNFGASTLDHELRVYVRELRDRSSTVDELNRSVDQLCRDNDINIAFNQLEVYLHDKGGNEVQEVKRPFTPPDEATLV</sequence>
<evidence type="ECO:0000256" key="3">
    <source>
        <dbReference type="ARBA" id="ARBA00022475"/>
    </source>
</evidence>
<dbReference type="InterPro" id="IPR024393">
    <property type="entry name" value="MscS_porin"/>
</dbReference>
<dbReference type="FunFam" id="1.10.287.1260:FF:000002">
    <property type="entry name" value="Potassium efflux system KefA"/>
    <property type="match status" value="1"/>
</dbReference>
<keyword evidence="5" id="KW-0732">Signal</keyword>
<dbReference type="Gene3D" id="2.30.30.60">
    <property type="match status" value="1"/>
</dbReference>
<evidence type="ECO:0000259" key="13">
    <source>
        <dbReference type="Pfam" id="PF21082"/>
    </source>
</evidence>
<keyword evidence="8" id="KW-0175">Coiled coil</keyword>
<dbReference type="FunFam" id="3.30.70.100:FF:000015">
    <property type="entry name" value="Potassium efflux system KefA"/>
    <property type="match status" value="1"/>
</dbReference>
<dbReference type="EMBL" id="MRWE01000004">
    <property type="protein sequence ID" value="ORJ26828.1"/>
    <property type="molecule type" value="Genomic_DNA"/>
</dbReference>
<dbReference type="PROSITE" id="PS01246">
    <property type="entry name" value="UPF0003"/>
    <property type="match status" value="1"/>
</dbReference>
<dbReference type="Gene3D" id="1.10.287.1260">
    <property type="match status" value="1"/>
</dbReference>
<comment type="subcellular location">
    <subcellularLocation>
        <location evidence="1">Cell membrane</location>
        <topology evidence="1">Multi-pass membrane protein</topology>
    </subcellularLocation>
</comment>
<feature type="domain" description="Mechanosensitive ion channel transmembrane helices 2/3" evidence="14">
    <location>
        <begin position="898"/>
        <end position="939"/>
    </location>
</feature>
<evidence type="ECO:0000256" key="8">
    <source>
        <dbReference type="SAM" id="Coils"/>
    </source>
</evidence>
<name>A0A1X0WJ74_9GAMM</name>
<dbReference type="AlphaFoldDB" id="A0A1X0WJ74"/>
<dbReference type="Pfam" id="PF12794">
    <property type="entry name" value="MscS_TM"/>
    <property type="match status" value="1"/>
</dbReference>
<dbReference type="GO" id="GO:0009992">
    <property type="term" value="P:intracellular water homeostasis"/>
    <property type="evidence" value="ECO:0007669"/>
    <property type="project" value="TreeGrafter"/>
</dbReference>
<evidence type="ECO:0000313" key="15">
    <source>
        <dbReference type="EMBL" id="ORJ26828.1"/>
    </source>
</evidence>
<feature type="transmembrane region" description="Helical" evidence="9">
    <location>
        <begin position="847"/>
        <end position="870"/>
    </location>
</feature>
<dbReference type="GO" id="GO:0005886">
    <property type="term" value="C:plasma membrane"/>
    <property type="evidence" value="ECO:0007669"/>
    <property type="project" value="UniProtKB-SubCell"/>
</dbReference>
<dbReference type="Pfam" id="PF21088">
    <property type="entry name" value="MS_channel_1st"/>
    <property type="match status" value="1"/>
</dbReference>
<dbReference type="PANTHER" id="PTHR30347:SF1">
    <property type="entry name" value="MECHANOSENSITIVE CHANNEL MSCK"/>
    <property type="match status" value="1"/>
</dbReference>
<feature type="transmembrane region" description="Helical" evidence="9">
    <location>
        <begin position="637"/>
        <end position="657"/>
    </location>
</feature>
<dbReference type="Proteomes" id="UP000192536">
    <property type="component" value="Unassembled WGS sequence"/>
</dbReference>
<dbReference type="InterPro" id="IPR010920">
    <property type="entry name" value="LSM_dom_sf"/>
</dbReference>
<evidence type="ECO:0000256" key="7">
    <source>
        <dbReference type="ARBA" id="ARBA00023136"/>
    </source>
</evidence>
<dbReference type="PANTHER" id="PTHR30347">
    <property type="entry name" value="POTASSIUM CHANNEL RELATED"/>
    <property type="match status" value="1"/>
</dbReference>
<dbReference type="SUPFAM" id="SSF82689">
    <property type="entry name" value="Mechanosensitive channel protein MscS (YggB), C-terminal domain"/>
    <property type="match status" value="1"/>
</dbReference>
<dbReference type="InterPro" id="IPR011014">
    <property type="entry name" value="MscS_channel_TM-2"/>
</dbReference>
<evidence type="ECO:0000256" key="5">
    <source>
        <dbReference type="ARBA" id="ARBA00022729"/>
    </source>
</evidence>
<feature type="transmembrane region" description="Helical" evidence="9">
    <location>
        <begin position="669"/>
        <end position="690"/>
    </location>
</feature>
<dbReference type="RefSeq" id="WP_017492288.1">
    <property type="nucleotide sequence ID" value="NZ_CAUQAZ010000106.1"/>
</dbReference>
<feature type="transmembrane region" description="Helical" evidence="9">
    <location>
        <begin position="802"/>
        <end position="821"/>
    </location>
</feature>
<dbReference type="Pfam" id="PF12795">
    <property type="entry name" value="MscS_porin"/>
    <property type="match status" value="1"/>
</dbReference>
<keyword evidence="3" id="KW-1003">Cell membrane</keyword>
<evidence type="ECO:0000256" key="4">
    <source>
        <dbReference type="ARBA" id="ARBA00022692"/>
    </source>
</evidence>
<accession>A0A1X0WJ74</accession>
<evidence type="ECO:0000256" key="2">
    <source>
        <dbReference type="ARBA" id="ARBA00008017"/>
    </source>
</evidence>
<dbReference type="FunFam" id="2.30.30.60:FF:000001">
    <property type="entry name" value="MscS Mechanosensitive ion channel"/>
    <property type="match status" value="1"/>
</dbReference>
<feature type="transmembrane region" description="Helical" evidence="9">
    <location>
        <begin position="891"/>
        <end position="913"/>
    </location>
</feature>
<evidence type="ECO:0008006" key="17">
    <source>
        <dbReference type="Google" id="ProtNLM"/>
    </source>
</evidence>
<feature type="transmembrane region" description="Helical" evidence="9">
    <location>
        <begin position="702"/>
        <end position="727"/>
    </location>
</feature>
<dbReference type="Pfam" id="PF21082">
    <property type="entry name" value="MS_channel_3rd"/>
    <property type="match status" value="1"/>
</dbReference>
<dbReference type="InterPro" id="IPR023408">
    <property type="entry name" value="MscS_beta-dom_sf"/>
</dbReference>
<comment type="caution">
    <text evidence="15">The sequence shown here is derived from an EMBL/GenBank/DDBJ whole genome shotgun (WGS) entry which is preliminary data.</text>
</comment>
<feature type="domain" description="Mechanosensitive ion channel MscS C-terminal" evidence="13">
    <location>
        <begin position="1014"/>
        <end position="1097"/>
    </location>
</feature>
<dbReference type="Pfam" id="PF00924">
    <property type="entry name" value="MS_channel_2nd"/>
    <property type="match status" value="1"/>
</dbReference>
<dbReference type="InterPro" id="IPR049278">
    <property type="entry name" value="MS_channel_C"/>
</dbReference>
<dbReference type="GeneID" id="93567242"/>
<feature type="transmembrane region" description="Helical" evidence="9">
    <location>
        <begin position="563"/>
        <end position="585"/>
    </location>
</feature>
<keyword evidence="6 9" id="KW-1133">Transmembrane helix</keyword>
<keyword evidence="7 9" id="KW-0472">Membrane</keyword>
<dbReference type="SUPFAM" id="SSF82861">
    <property type="entry name" value="Mechanosensitive channel protein MscS (YggB), transmembrane region"/>
    <property type="match status" value="1"/>
</dbReference>
<evidence type="ECO:0000259" key="11">
    <source>
        <dbReference type="Pfam" id="PF12794"/>
    </source>
</evidence>
<feature type="domain" description="Mechanosensitive ion channel MscS porin" evidence="12">
    <location>
        <begin position="60"/>
        <end position="299"/>
    </location>
</feature>
<dbReference type="Gene3D" id="3.30.70.100">
    <property type="match status" value="1"/>
</dbReference>
<dbReference type="NCBIfam" id="NF008438">
    <property type="entry name" value="PRK11281.1"/>
    <property type="match status" value="1"/>
</dbReference>
<dbReference type="InterPro" id="IPR006685">
    <property type="entry name" value="MscS_channel_2nd"/>
</dbReference>
<evidence type="ECO:0000259" key="12">
    <source>
        <dbReference type="Pfam" id="PF12795"/>
    </source>
</evidence>
<proteinExistence type="inferred from homology"/>
<keyword evidence="4 9" id="KW-0812">Transmembrane</keyword>
<comment type="similarity">
    <text evidence="2">Belongs to the MscS (TC 1.A.23) family.</text>
</comment>
<feature type="domain" description="Mechanosensitive ion channel MscS" evidence="10">
    <location>
        <begin position="941"/>
        <end position="1006"/>
    </location>
</feature>
<gene>
    <name evidence="15" type="ORF">BS640_03620</name>
</gene>
<organism evidence="15 16">
    <name type="scientific">Rouxiella badensis</name>
    <dbReference type="NCBI Taxonomy" id="1646377"/>
    <lineage>
        <taxon>Bacteria</taxon>
        <taxon>Pseudomonadati</taxon>
        <taxon>Pseudomonadota</taxon>
        <taxon>Gammaproteobacteria</taxon>
        <taxon>Enterobacterales</taxon>
        <taxon>Yersiniaceae</taxon>
        <taxon>Rouxiella</taxon>
    </lineage>
</organism>
<feature type="transmembrane region" description="Helical" evidence="9">
    <location>
        <begin position="739"/>
        <end position="758"/>
    </location>
</feature>
<reference evidence="15 16" key="1">
    <citation type="journal article" date="2017" name="Int. J. Syst. Evol. Microbiol.">
        <title>Rouxiella badensis sp. nov. and Rouxiella silvae sp. nov. isolated from peat bog soil in Germany and emendation of the genus description.</title>
        <authorList>
            <person name="Le Fleche-Mateos A."/>
            <person name="Kugler J.H."/>
            <person name="Hansen S.H."/>
            <person name="Syldatk C."/>
            <person name="Hausmann R."/>
            <person name="Lomprez F."/>
            <person name="Vandenbogaert M."/>
            <person name="Manuguerra J.C."/>
            <person name="Grimont P.A."/>
        </authorList>
    </citation>
    <scope>NUCLEOTIDE SEQUENCE [LARGE SCALE GENOMIC DNA]</scope>
    <source>
        <strain evidence="15 16">DSM 100043</strain>
    </source>
</reference>
<feature type="coiled-coil region" evidence="8">
    <location>
        <begin position="84"/>
        <end position="111"/>
    </location>
</feature>
<evidence type="ECO:0000259" key="14">
    <source>
        <dbReference type="Pfam" id="PF21088"/>
    </source>
</evidence>
<evidence type="ECO:0000256" key="6">
    <source>
        <dbReference type="ARBA" id="ARBA00022989"/>
    </source>
</evidence>
<keyword evidence="16" id="KW-1185">Reference proteome</keyword>
<dbReference type="STRING" id="1646377.BS640_03620"/>
<dbReference type="GO" id="GO:0008381">
    <property type="term" value="F:mechanosensitive monoatomic ion channel activity"/>
    <property type="evidence" value="ECO:0007669"/>
    <property type="project" value="UniProtKB-ARBA"/>
</dbReference>
<dbReference type="InterPro" id="IPR006686">
    <property type="entry name" value="MscS_channel_CS"/>
</dbReference>
<evidence type="ECO:0000256" key="1">
    <source>
        <dbReference type="ARBA" id="ARBA00004651"/>
    </source>
</evidence>
<protein>
    <recommendedName>
        <fullName evidence="17">Mechanosensitive channel MscK</fullName>
    </recommendedName>
</protein>
<feature type="transmembrane region" description="Helical" evidence="9">
    <location>
        <begin position="597"/>
        <end position="617"/>
    </location>
</feature>
<feature type="transmembrane region" description="Helical" evidence="9">
    <location>
        <begin position="514"/>
        <end position="533"/>
    </location>
</feature>
<dbReference type="InterPro" id="IPR011066">
    <property type="entry name" value="MscS_channel_C_sf"/>
</dbReference>
<feature type="transmembrane region" description="Helical" evidence="9">
    <location>
        <begin position="925"/>
        <end position="953"/>
    </location>
</feature>
<dbReference type="SUPFAM" id="SSF50182">
    <property type="entry name" value="Sm-like ribonucleoproteins"/>
    <property type="match status" value="1"/>
</dbReference>
<evidence type="ECO:0000256" key="9">
    <source>
        <dbReference type="SAM" id="Phobius"/>
    </source>
</evidence>
<evidence type="ECO:0000259" key="10">
    <source>
        <dbReference type="Pfam" id="PF00924"/>
    </source>
</evidence>
<dbReference type="InterPro" id="IPR052702">
    <property type="entry name" value="MscS-like_channel"/>
</dbReference>
<feature type="domain" description="Mechanosensitive ion channel inner membrane" evidence="11">
    <location>
        <begin position="519"/>
        <end position="837"/>
    </location>
</feature>